<protein>
    <recommendedName>
        <fullName evidence="2">Cell shape-determining protein MreC</fullName>
    </recommendedName>
    <alternativeName>
        <fullName evidence="4">Cell shape protein MreC</fullName>
    </alternativeName>
</protein>
<evidence type="ECO:0000313" key="9">
    <source>
        <dbReference type="EMBL" id="CAB4737663.1"/>
    </source>
</evidence>
<keyword evidence="5" id="KW-0175">Coiled coil</keyword>
<dbReference type="EMBL" id="CAFAAN010000009">
    <property type="protein sequence ID" value="CAB4807737.1"/>
    <property type="molecule type" value="Genomic_DNA"/>
</dbReference>
<gene>
    <name evidence="7" type="ORF">UFOPK1824_00384</name>
    <name evidence="8" type="ORF">UFOPK2340_01132</name>
    <name evidence="9" type="ORF">UFOPK2772_00787</name>
    <name evidence="10" type="ORF">UFOPK2850_00813</name>
    <name evidence="11" type="ORF">UFOPK3027_01095</name>
    <name evidence="12" type="ORF">UFOPK3256_00675</name>
    <name evidence="13" type="ORF">UFOPK3827_00967</name>
    <name evidence="14" type="ORF">UFOPK3982_00961</name>
    <name evidence="15" type="ORF">UFOPK4120_00926</name>
    <name evidence="16" type="ORF">UFOPK4404_00788</name>
</gene>
<evidence type="ECO:0000313" key="16">
    <source>
        <dbReference type="EMBL" id="CAB5072943.1"/>
    </source>
</evidence>
<dbReference type="InterPro" id="IPR042177">
    <property type="entry name" value="Cell/Rod_1"/>
</dbReference>
<evidence type="ECO:0000313" key="14">
    <source>
        <dbReference type="EMBL" id="CAB4988164.1"/>
    </source>
</evidence>
<dbReference type="Gene3D" id="2.40.10.350">
    <property type="entry name" value="Rod shape-determining protein MreC, domain 2"/>
    <property type="match status" value="1"/>
</dbReference>
<dbReference type="AlphaFoldDB" id="A0A6J7V4E7"/>
<evidence type="ECO:0000313" key="13">
    <source>
        <dbReference type="EMBL" id="CAB4957087.1"/>
    </source>
</evidence>
<reference evidence="16" key="1">
    <citation type="submission" date="2020-05" db="EMBL/GenBank/DDBJ databases">
        <authorList>
            <person name="Chiriac C."/>
            <person name="Salcher M."/>
            <person name="Ghai R."/>
            <person name="Kavagutti S V."/>
        </authorList>
    </citation>
    <scope>NUCLEOTIDE SEQUENCE</scope>
</reference>
<dbReference type="EMBL" id="CAEZYT010000042">
    <property type="protein sequence ID" value="CAB4737663.1"/>
    <property type="molecule type" value="Genomic_DNA"/>
</dbReference>
<feature type="domain" description="Rod shape-determining protein MreC beta-barrel core" evidence="6">
    <location>
        <begin position="127"/>
        <end position="270"/>
    </location>
</feature>
<dbReference type="PANTHER" id="PTHR34138">
    <property type="entry name" value="CELL SHAPE-DETERMINING PROTEIN MREC"/>
    <property type="match status" value="1"/>
</dbReference>
<dbReference type="EMBL" id="CAFBPO010000009">
    <property type="protein sequence ID" value="CAB5022244.1"/>
    <property type="molecule type" value="Genomic_DNA"/>
</dbReference>
<dbReference type="EMBL" id="CAEZZH010000008">
    <property type="protein sequence ID" value="CAB4756599.1"/>
    <property type="molecule type" value="Genomic_DNA"/>
</dbReference>
<evidence type="ECO:0000313" key="15">
    <source>
        <dbReference type="EMBL" id="CAB5022244.1"/>
    </source>
</evidence>
<evidence type="ECO:0000313" key="7">
    <source>
        <dbReference type="EMBL" id="CAB4596344.1"/>
    </source>
</evidence>
<dbReference type="Pfam" id="PF04085">
    <property type="entry name" value="MreC"/>
    <property type="match status" value="1"/>
</dbReference>
<dbReference type="EMBL" id="CAFBQY010000007">
    <property type="protein sequence ID" value="CAB5072943.1"/>
    <property type="molecule type" value="Genomic_DNA"/>
</dbReference>
<proteinExistence type="inferred from homology"/>
<feature type="coiled-coil region" evidence="5">
    <location>
        <begin position="69"/>
        <end position="99"/>
    </location>
</feature>
<evidence type="ECO:0000256" key="4">
    <source>
        <dbReference type="ARBA" id="ARBA00032089"/>
    </source>
</evidence>
<evidence type="ECO:0000313" key="11">
    <source>
        <dbReference type="EMBL" id="CAB4807737.1"/>
    </source>
</evidence>
<dbReference type="EMBL" id="CAEZUM010000016">
    <property type="protein sequence ID" value="CAB4596344.1"/>
    <property type="molecule type" value="Genomic_DNA"/>
</dbReference>
<dbReference type="EMBL" id="CAFBOO010000007">
    <property type="protein sequence ID" value="CAB4988164.1"/>
    <property type="molecule type" value="Genomic_DNA"/>
</dbReference>
<evidence type="ECO:0000256" key="3">
    <source>
        <dbReference type="ARBA" id="ARBA00022960"/>
    </source>
</evidence>
<dbReference type="EMBL" id="CAFBNM010000008">
    <property type="protein sequence ID" value="CAB4957087.1"/>
    <property type="molecule type" value="Genomic_DNA"/>
</dbReference>
<dbReference type="InterPro" id="IPR055342">
    <property type="entry name" value="MreC_beta-barrel_core"/>
</dbReference>
<dbReference type="EMBL" id="CAFAZW010000007">
    <property type="protein sequence ID" value="CAB4841737.1"/>
    <property type="molecule type" value="Genomic_DNA"/>
</dbReference>
<dbReference type="PANTHER" id="PTHR34138:SF1">
    <property type="entry name" value="CELL SHAPE-DETERMINING PROTEIN MREC"/>
    <property type="match status" value="1"/>
</dbReference>
<evidence type="ECO:0000313" key="12">
    <source>
        <dbReference type="EMBL" id="CAB4841737.1"/>
    </source>
</evidence>
<accession>A0A6J7V4E7</accession>
<dbReference type="InterPro" id="IPR042175">
    <property type="entry name" value="Cell/Rod_MreC_2"/>
</dbReference>
<evidence type="ECO:0000313" key="10">
    <source>
        <dbReference type="EMBL" id="CAB4756599.1"/>
    </source>
</evidence>
<organism evidence="16">
    <name type="scientific">freshwater metagenome</name>
    <dbReference type="NCBI Taxonomy" id="449393"/>
    <lineage>
        <taxon>unclassified sequences</taxon>
        <taxon>metagenomes</taxon>
        <taxon>ecological metagenomes</taxon>
    </lineage>
</organism>
<sequence length="307" mass="32182">MRNGGDNRGRLLLISLIVTSLFLITLDLRGVSVISGLRSGSQSAISPFQSFAATIFRPVGNFFTDVTHLGRTRSEIESLKEANEKLRNSLITRQNADAELKQLKSVLDLAGTAQYKVVSARVISLGSTSSFTQTISIDAGVNMGVRQNMTVISGLGLVGVVKISYPNHALVQLTTDPAFRVGARVAGSQQIGILSGQGTNKAVLQLLDNQTALKVGDVILARGSQNNRPFVPGVPIGAVTSVDNAAGAITQTADVKLYPNFSTLSVVAVVVGAPKTDPRDALVPKGPAPTPVPTVTIYAIPSESPTP</sequence>
<comment type="similarity">
    <text evidence="1">Belongs to the MreC family.</text>
</comment>
<evidence type="ECO:0000256" key="2">
    <source>
        <dbReference type="ARBA" id="ARBA00013855"/>
    </source>
</evidence>
<keyword evidence="3" id="KW-0133">Cell shape</keyword>
<dbReference type="EMBL" id="CAEZXC010000077">
    <property type="protein sequence ID" value="CAB4681291.1"/>
    <property type="molecule type" value="Genomic_DNA"/>
</dbReference>
<evidence type="ECO:0000313" key="8">
    <source>
        <dbReference type="EMBL" id="CAB4681291.1"/>
    </source>
</evidence>
<evidence type="ECO:0000259" key="6">
    <source>
        <dbReference type="Pfam" id="PF04085"/>
    </source>
</evidence>
<evidence type="ECO:0000256" key="5">
    <source>
        <dbReference type="SAM" id="Coils"/>
    </source>
</evidence>
<evidence type="ECO:0000256" key="1">
    <source>
        <dbReference type="ARBA" id="ARBA00009369"/>
    </source>
</evidence>
<dbReference type="Gene3D" id="2.40.10.340">
    <property type="entry name" value="Rod shape-determining protein MreC, domain 1"/>
    <property type="match status" value="1"/>
</dbReference>
<dbReference type="InterPro" id="IPR007221">
    <property type="entry name" value="MreC"/>
</dbReference>
<name>A0A6J7V4E7_9ZZZZ</name>
<dbReference type="GO" id="GO:0008360">
    <property type="term" value="P:regulation of cell shape"/>
    <property type="evidence" value="ECO:0007669"/>
    <property type="project" value="UniProtKB-KW"/>
</dbReference>
<dbReference type="GO" id="GO:0005886">
    <property type="term" value="C:plasma membrane"/>
    <property type="evidence" value="ECO:0007669"/>
    <property type="project" value="TreeGrafter"/>
</dbReference>
<dbReference type="PIRSF" id="PIRSF038471">
    <property type="entry name" value="MreC"/>
    <property type="match status" value="1"/>
</dbReference>